<organism evidence="4 5">
    <name type="scientific">Propioniciclava sinopodophylli</name>
    <dbReference type="NCBI Taxonomy" id="1837344"/>
    <lineage>
        <taxon>Bacteria</taxon>
        <taxon>Bacillati</taxon>
        <taxon>Actinomycetota</taxon>
        <taxon>Actinomycetes</taxon>
        <taxon>Propionibacteriales</taxon>
        <taxon>Propionibacteriaceae</taxon>
        <taxon>Propioniciclava</taxon>
    </lineage>
</organism>
<proteinExistence type="predicted"/>
<dbReference type="AlphaFoldDB" id="A0A4Q9KGR1"/>
<comment type="caution">
    <text evidence="4">The sequence shown here is derived from an EMBL/GenBank/DDBJ whole genome shotgun (WGS) entry which is preliminary data.</text>
</comment>
<evidence type="ECO:0000256" key="2">
    <source>
        <dbReference type="ARBA" id="ARBA00022801"/>
    </source>
</evidence>
<keyword evidence="5" id="KW-1185">Reference proteome</keyword>
<comment type="cofactor">
    <cofactor evidence="1">
        <name>Mg(2+)</name>
        <dbReference type="ChEBI" id="CHEBI:18420"/>
    </cofactor>
</comment>
<dbReference type="RefSeq" id="WP_131166670.1">
    <property type="nucleotide sequence ID" value="NZ_SDMQ01000001.1"/>
</dbReference>
<dbReference type="PANTHER" id="PTHR43046">
    <property type="entry name" value="GDP-MANNOSE MANNOSYL HYDROLASE"/>
    <property type="match status" value="1"/>
</dbReference>
<dbReference type="InterPro" id="IPR000086">
    <property type="entry name" value="NUDIX_hydrolase_dom"/>
</dbReference>
<dbReference type="InterPro" id="IPR015797">
    <property type="entry name" value="NUDIX_hydrolase-like_dom_sf"/>
</dbReference>
<dbReference type="EMBL" id="SDMQ01000001">
    <property type="protein sequence ID" value="TBT88540.1"/>
    <property type="molecule type" value="Genomic_DNA"/>
</dbReference>
<dbReference type="PROSITE" id="PS51462">
    <property type="entry name" value="NUDIX"/>
    <property type="match status" value="1"/>
</dbReference>
<evidence type="ECO:0000313" key="4">
    <source>
        <dbReference type="EMBL" id="TBT88540.1"/>
    </source>
</evidence>
<dbReference type="SUPFAM" id="SSF55811">
    <property type="entry name" value="Nudix"/>
    <property type="match status" value="1"/>
</dbReference>
<dbReference type="PROSITE" id="PS00893">
    <property type="entry name" value="NUDIX_BOX"/>
    <property type="match status" value="1"/>
</dbReference>
<gene>
    <name evidence="4" type="ORF">ET989_00880</name>
</gene>
<dbReference type="Gene3D" id="3.90.79.10">
    <property type="entry name" value="Nucleoside Triphosphate Pyrophosphohydrolase"/>
    <property type="match status" value="1"/>
</dbReference>
<protein>
    <submittedName>
        <fullName evidence="4">NUDIX domain-containing protein</fullName>
    </submittedName>
</protein>
<evidence type="ECO:0000256" key="1">
    <source>
        <dbReference type="ARBA" id="ARBA00001946"/>
    </source>
</evidence>
<dbReference type="Proteomes" id="UP000292373">
    <property type="component" value="Unassembled WGS sequence"/>
</dbReference>
<accession>A0A4Q9KGR1</accession>
<evidence type="ECO:0000259" key="3">
    <source>
        <dbReference type="PROSITE" id="PS51462"/>
    </source>
</evidence>
<reference evidence="4 5" key="1">
    <citation type="submission" date="2019-01" db="EMBL/GenBank/DDBJ databases">
        <title>Lactibacter flavus gen. nov., sp. nov., a novel bacterium of the family Propionibacteriaceae isolated from raw milk and dairy products.</title>
        <authorList>
            <person name="Huptas C."/>
            <person name="Wenning M."/>
            <person name="Breitenwieser F."/>
            <person name="Doll E."/>
            <person name="Von Neubeck M."/>
            <person name="Busse H.-J."/>
            <person name="Scherer S."/>
        </authorList>
    </citation>
    <scope>NUCLEOTIDE SEQUENCE [LARGE SCALE GENOMIC DNA]</scope>
    <source>
        <strain evidence="4 5">KCTC 33808</strain>
    </source>
</reference>
<keyword evidence="2" id="KW-0378">Hydrolase</keyword>
<dbReference type="Pfam" id="PF00293">
    <property type="entry name" value="NUDIX"/>
    <property type="match status" value="1"/>
</dbReference>
<dbReference type="InterPro" id="IPR020084">
    <property type="entry name" value="NUDIX_hydrolase_CS"/>
</dbReference>
<dbReference type="OrthoDB" id="9814308at2"/>
<feature type="domain" description="Nudix hydrolase" evidence="3">
    <location>
        <begin position="21"/>
        <end position="152"/>
    </location>
</feature>
<evidence type="ECO:0000313" key="5">
    <source>
        <dbReference type="Proteomes" id="UP000292373"/>
    </source>
</evidence>
<dbReference type="PANTHER" id="PTHR43046:SF16">
    <property type="entry name" value="ADP-RIBOSE PYROPHOSPHATASE YJHB-RELATED"/>
    <property type="match status" value="1"/>
</dbReference>
<name>A0A4Q9KGR1_9ACTN</name>
<sequence length="164" mass="17802">MGTPDFILELRERIGTAPLWLSGSTAGIHRTRPDGTPEWLLVRRADSGAWSVVTGIVDPGEHPAEAAAREALEEAGVVVEVERLVWQDVTDMRTYDNGDQTQYINHTFRCLWVSGEPHPADGENTEAAFFTADALPELDDDHARAMGVLIADAPECGLGPMPPA</sequence>
<dbReference type="GO" id="GO:0016787">
    <property type="term" value="F:hydrolase activity"/>
    <property type="evidence" value="ECO:0007669"/>
    <property type="project" value="UniProtKB-KW"/>
</dbReference>